<comment type="caution">
    <text evidence="17">The sequence shown here is derived from an EMBL/GenBank/DDBJ whole genome shotgun (WGS) entry which is preliminary data.</text>
</comment>
<dbReference type="RefSeq" id="WP_190921685.1">
    <property type="nucleotide sequence ID" value="NZ_JACXIZ010000077.1"/>
</dbReference>
<keyword evidence="8" id="KW-0131">Cell cycle</keyword>
<gene>
    <name evidence="17" type="ORF">IDH44_25715</name>
</gene>
<protein>
    <recommendedName>
        <fullName evidence="12">UDP-N-acetylglucosamine 1-carboxyvinyltransferase</fullName>
        <ecNumber evidence="11">2.5.1.7</ecNumber>
    </recommendedName>
    <alternativeName>
        <fullName evidence="13">Enoylpyruvate transferase</fullName>
    </alternativeName>
    <alternativeName>
        <fullName evidence="14">UDP-N-acetylglucosamine enolpyruvyl transferase</fullName>
    </alternativeName>
</protein>
<keyword evidence="4" id="KW-0132">Cell division</keyword>
<dbReference type="AlphaFoldDB" id="A0A927BXA9"/>
<organism evidence="17 18">
    <name type="scientific">Paenibacillus sabuli</name>
    <dbReference type="NCBI Taxonomy" id="2772509"/>
    <lineage>
        <taxon>Bacteria</taxon>
        <taxon>Bacillati</taxon>
        <taxon>Bacillota</taxon>
        <taxon>Bacilli</taxon>
        <taxon>Bacillales</taxon>
        <taxon>Paenibacillaceae</taxon>
        <taxon>Paenibacillus</taxon>
    </lineage>
</organism>
<evidence type="ECO:0000256" key="4">
    <source>
        <dbReference type="ARBA" id="ARBA00022618"/>
    </source>
</evidence>
<dbReference type="PANTHER" id="PTHR43783:SF1">
    <property type="entry name" value="UDP-N-ACETYLGLUCOSAMINE 1-CARBOXYVINYLTRANSFERASE"/>
    <property type="match status" value="1"/>
</dbReference>
<keyword evidence="5 17" id="KW-0808">Transferase</keyword>
<name>A0A927BXA9_9BACL</name>
<keyword evidence="6" id="KW-0133">Cell shape</keyword>
<dbReference type="GO" id="GO:0008760">
    <property type="term" value="F:UDP-N-acetylglucosamine 1-carboxyvinyltransferase activity"/>
    <property type="evidence" value="ECO:0007669"/>
    <property type="project" value="UniProtKB-EC"/>
</dbReference>
<evidence type="ECO:0000256" key="13">
    <source>
        <dbReference type="ARBA" id="ARBA00042443"/>
    </source>
</evidence>
<evidence type="ECO:0000256" key="14">
    <source>
        <dbReference type="ARBA" id="ARBA00042842"/>
    </source>
</evidence>
<evidence type="ECO:0000256" key="11">
    <source>
        <dbReference type="ARBA" id="ARBA00039108"/>
    </source>
</evidence>
<evidence type="ECO:0000256" key="8">
    <source>
        <dbReference type="ARBA" id="ARBA00023306"/>
    </source>
</evidence>
<dbReference type="InterPro" id="IPR036968">
    <property type="entry name" value="Enolpyruvate_Tfrase_sf"/>
</dbReference>
<dbReference type="Gene3D" id="3.65.10.10">
    <property type="entry name" value="Enolpyruvate transferase domain"/>
    <property type="match status" value="2"/>
</dbReference>
<comment type="similarity">
    <text evidence="10">Belongs to the EPSP synthase family. MurA subfamily.</text>
</comment>
<evidence type="ECO:0000313" key="18">
    <source>
        <dbReference type="Proteomes" id="UP000621560"/>
    </source>
</evidence>
<keyword evidence="9" id="KW-0961">Cell wall biogenesis/degradation</keyword>
<evidence type="ECO:0000256" key="15">
    <source>
        <dbReference type="ARBA" id="ARBA00047527"/>
    </source>
</evidence>
<feature type="domain" description="Enolpyruvate transferase" evidence="16">
    <location>
        <begin position="19"/>
        <end position="417"/>
    </location>
</feature>
<keyword evidence="3" id="KW-0963">Cytoplasm</keyword>
<evidence type="ECO:0000256" key="7">
    <source>
        <dbReference type="ARBA" id="ARBA00022984"/>
    </source>
</evidence>
<keyword evidence="18" id="KW-1185">Reference proteome</keyword>
<reference evidence="17" key="1">
    <citation type="submission" date="2020-09" db="EMBL/GenBank/DDBJ databases">
        <title>A novel bacterium of genus Paenibacillus, isolated from South China Sea.</title>
        <authorList>
            <person name="Huang H."/>
            <person name="Mo K."/>
            <person name="Hu Y."/>
        </authorList>
    </citation>
    <scope>NUCLEOTIDE SEQUENCE</scope>
    <source>
        <strain evidence="17">IB182496</strain>
    </source>
</reference>
<dbReference type="InterPro" id="IPR050068">
    <property type="entry name" value="MurA_subfamily"/>
</dbReference>
<dbReference type="Pfam" id="PF00275">
    <property type="entry name" value="EPSP_synthase"/>
    <property type="match status" value="1"/>
</dbReference>
<comment type="catalytic activity">
    <reaction evidence="15">
        <text>phosphoenolpyruvate + UDP-N-acetyl-alpha-D-glucosamine = UDP-N-acetyl-3-O-(1-carboxyvinyl)-alpha-D-glucosamine + phosphate</text>
        <dbReference type="Rhea" id="RHEA:18681"/>
        <dbReference type="ChEBI" id="CHEBI:43474"/>
        <dbReference type="ChEBI" id="CHEBI:57705"/>
        <dbReference type="ChEBI" id="CHEBI:58702"/>
        <dbReference type="ChEBI" id="CHEBI:68483"/>
        <dbReference type="EC" id="2.5.1.7"/>
    </reaction>
</comment>
<keyword evidence="7" id="KW-0573">Peptidoglycan synthesis</keyword>
<evidence type="ECO:0000256" key="6">
    <source>
        <dbReference type="ARBA" id="ARBA00022960"/>
    </source>
</evidence>
<comment type="pathway">
    <text evidence="2">Cell wall biogenesis; peptidoglycan biosynthesis.</text>
</comment>
<dbReference type="EC" id="2.5.1.7" evidence="11"/>
<dbReference type="GO" id="GO:0051301">
    <property type="term" value="P:cell division"/>
    <property type="evidence" value="ECO:0007669"/>
    <property type="project" value="UniProtKB-KW"/>
</dbReference>
<evidence type="ECO:0000256" key="12">
    <source>
        <dbReference type="ARBA" id="ARBA00039754"/>
    </source>
</evidence>
<dbReference type="InterPro" id="IPR013792">
    <property type="entry name" value="RNA3'P_cycl/enolpyr_Trfase_a/b"/>
</dbReference>
<dbReference type="Proteomes" id="UP000621560">
    <property type="component" value="Unassembled WGS sequence"/>
</dbReference>
<dbReference type="EMBL" id="JACXIZ010000077">
    <property type="protein sequence ID" value="MBD2848591.1"/>
    <property type="molecule type" value="Genomic_DNA"/>
</dbReference>
<dbReference type="GO" id="GO:0008360">
    <property type="term" value="P:regulation of cell shape"/>
    <property type="evidence" value="ECO:0007669"/>
    <property type="project" value="UniProtKB-KW"/>
</dbReference>
<evidence type="ECO:0000256" key="5">
    <source>
        <dbReference type="ARBA" id="ARBA00022679"/>
    </source>
</evidence>
<dbReference type="NCBIfam" id="NF006873">
    <property type="entry name" value="PRK09369.1"/>
    <property type="match status" value="1"/>
</dbReference>
<proteinExistence type="inferred from homology"/>
<evidence type="ECO:0000256" key="2">
    <source>
        <dbReference type="ARBA" id="ARBA00004752"/>
    </source>
</evidence>
<accession>A0A927BXA9</accession>
<dbReference type="InterPro" id="IPR001986">
    <property type="entry name" value="Enolpyruvate_Tfrase_dom"/>
</dbReference>
<evidence type="ECO:0000256" key="1">
    <source>
        <dbReference type="ARBA" id="ARBA00004496"/>
    </source>
</evidence>
<dbReference type="GO" id="GO:0071555">
    <property type="term" value="P:cell wall organization"/>
    <property type="evidence" value="ECO:0007669"/>
    <property type="project" value="UniProtKB-KW"/>
</dbReference>
<evidence type="ECO:0000259" key="16">
    <source>
        <dbReference type="Pfam" id="PF00275"/>
    </source>
</evidence>
<evidence type="ECO:0000256" key="9">
    <source>
        <dbReference type="ARBA" id="ARBA00023316"/>
    </source>
</evidence>
<dbReference type="GO" id="GO:0009252">
    <property type="term" value="P:peptidoglycan biosynthetic process"/>
    <property type="evidence" value="ECO:0007669"/>
    <property type="project" value="UniProtKB-KW"/>
</dbReference>
<evidence type="ECO:0000256" key="10">
    <source>
        <dbReference type="ARBA" id="ARBA00038367"/>
    </source>
</evidence>
<evidence type="ECO:0000313" key="17">
    <source>
        <dbReference type="EMBL" id="MBD2848591.1"/>
    </source>
</evidence>
<sequence>MAMTMEHQRTNQQKTMRIEGGRELSGTIRLSGAKNAALPMIAAACLGEEPTILDNVPIELRDVQILIRVLREAGAYIALEGSSLACARGDFPRGTVNREASEIRYSLLLLGLAAAHRGELLLPMPGGCKIGDRKYDLHLMGLQRLGARIEETEAGIRVASEGGVGADIEFYLPTTSGTENLMIAAALASGRTTILNANTRPEIMEMAKLMNLMGAKVSCSNRVVQIDGQSRIQGGVRYAIMPGWDEAVTYIVASAMTGGEICIADFSLDFIREDVRHLREIGVDVFEWGGAVYASGKKQKRAFDLFTAPYPGINSDMQPIFAALAFTAAGKSTITDLRFTDRFRYVEELKKFGGSIHAFGNTAIVEGGRPLQGAHATATDLRGGASCVLAALIAEGESIITNVSQIERGYENIAGKLRQLGARIDTP</sequence>
<dbReference type="GO" id="GO:0005737">
    <property type="term" value="C:cytoplasm"/>
    <property type="evidence" value="ECO:0007669"/>
    <property type="project" value="UniProtKB-SubCell"/>
</dbReference>
<evidence type="ECO:0000256" key="3">
    <source>
        <dbReference type="ARBA" id="ARBA00022490"/>
    </source>
</evidence>
<comment type="subcellular location">
    <subcellularLocation>
        <location evidence="1">Cytoplasm</location>
    </subcellularLocation>
</comment>
<dbReference type="SUPFAM" id="SSF55205">
    <property type="entry name" value="EPT/RTPC-like"/>
    <property type="match status" value="1"/>
</dbReference>
<dbReference type="PANTHER" id="PTHR43783">
    <property type="entry name" value="UDP-N-ACETYLGLUCOSAMINE 1-CARBOXYVINYLTRANSFERASE"/>
    <property type="match status" value="1"/>
</dbReference>